<dbReference type="EnsemblProtists" id="EOD33574">
    <property type="protein sequence ID" value="EOD33574"/>
    <property type="gene ID" value="EMIHUDRAFT_229506"/>
</dbReference>
<dbReference type="GeneID" id="17278844"/>
<evidence type="ECO:0008006" key="3">
    <source>
        <dbReference type="Google" id="ProtNLM"/>
    </source>
</evidence>
<organism evidence="1 2">
    <name type="scientific">Emiliania huxleyi (strain CCMP1516)</name>
    <dbReference type="NCBI Taxonomy" id="280463"/>
    <lineage>
        <taxon>Eukaryota</taxon>
        <taxon>Haptista</taxon>
        <taxon>Haptophyta</taxon>
        <taxon>Prymnesiophyceae</taxon>
        <taxon>Isochrysidales</taxon>
        <taxon>Noelaerhabdaceae</taxon>
        <taxon>Emiliania</taxon>
    </lineage>
</organism>
<sequence length="285" mass="30257">MSLEVGSSRDGFWPSPARIGTLSAATLWPALTFAHRAAAQLPPSDEMGGDGTGEAGAGNGRTGVWLQLNVHNAGLHDIRCLADPPARWRLCVQAPGGWAHMLPAAEWRSGGQAWRLPPLGIVWQRTGAKPWLRLALSFEPVGDLSAAAAALIAPPRLLEVATDRKTLSGSECGKPAVAQRSPANRASGTANQFFAYTPSRGAARCTVSASHLGLVLVVYRSCGRLGPQQPVGFGNTERRRTLRVSVPCESGQPLIIYWSAEYAPGSFLFAVSEEPGSSAHRHRAL</sequence>
<dbReference type="HOGENOM" id="CLU_978074_0_0_1"/>
<reference evidence="1" key="2">
    <citation type="submission" date="2024-10" db="UniProtKB">
        <authorList>
            <consortium name="EnsemblProtists"/>
        </authorList>
    </citation>
    <scope>IDENTIFICATION</scope>
</reference>
<keyword evidence="2" id="KW-1185">Reference proteome</keyword>
<protein>
    <recommendedName>
        <fullName evidence="3">DUF756 domain-containing protein</fullName>
    </recommendedName>
</protein>
<proteinExistence type="predicted"/>
<evidence type="ECO:0000313" key="1">
    <source>
        <dbReference type="EnsemblProtists" id="EOD33574"/>
    </source>
</evidence>
<dbReference type="RefSeq" id="XP_005786003.1">
    <property type="nucleotide sequence ID" value="XM_005785946.1"/>
</dbReference>
<evidence type="ECO:0000313" key="2">
    <source>
        <dbReference type="Proteomes" id="UP000013827"/>
    </source>
</evidence>
<dbReference type="AlphaFoldDB" id="A0A0D3KCT9"/>
<accession>A0A0D3KCT9</accession>
<dbReference type="Proteomes" id="UP000013827">
    <property type="component" value="Unassembled WGS sequence"/>
</dbReference>
<dbReference type="PaxDb" id="2903-EOD33574"/>
<name>A0A0D3KCT9_EMIH1</name>
<dbReference type="KEGG" id="ehx:EMIHUDRAFT_229506"/>
<reference evidence="2" key="1">
    <citation type="journal article" date="2013" name="Nature">
        <title>Pan genome of the phytoplankton Emiliania underpins its global distribution.</title>
        <authorList>
            <person name="Read B.A."/>
            <person name="Kegel J."/>
            <person name="Klute M.J."/>
            <person name="Kuo A."/>
            <person name="Lefebvre S.C."/>
            <person name="Maumus F."/>
            <person name="Mayer C."/>
            <person name="Miller J."/>
            <person name="Monier A."/>
            <person name="Salamov A."/>
            <person name="Young J."/>
            <person name="Aguilar M."/>
            <person name="Claverie J.M."/>
            <person name="Frickenhaus S."/>
            <person name="Gonzalez K."/>
            <person name="Herman E.K."/>
            <person name="Lin Y.C."/>
            <person name="Napier J."/>
            <person name="Ogata H."/>
            <person name="Sarno A.F."/>
            <person name="Shmutz J."/>
            <person name="Schroeder D."/>
            <person name="de Vargas C."/>
            <person name="Verret F."/>
            <person name="von Dassow P."/>
            <person name="Valentin K."/>
            <person name="Van de Peer Y."/>
            <person name="Wheeler G."/>
            <person name="Dacks J.B."/>
            <person name="Delwiche C.F."/>
            <person name="Dyhrman S.T."/>
            <person name="Glockner G."/>
            <person name="John U."/>
            <person name="Richards T."/>
            <person name="Worden A.Z."/>
            <person name="Zhang X."/>
            <person name="Grigoriev I.V."/>
            <person name="Allen A.E."/>
            <person name="Bidle K."/>
            <person name="Borodovsky M."/>
            <person name="Bowler C."/>
            <person name="Brownlee C."/>
            <person name="Cock J.M."/>
            <person name="Elias M."/>
            <person name="Gladyshev V.N."/>
            <person name="Groth M."/>
            <person name="Guda C."/>
            <person name="Hadaegh A."/>
            <person name="Iglesias-Rodriguez M.D."/>
            <person name="Jenkins J."/>
            <person name="Jones B.M."/>
            <person name="Lawson T."/>
            <person name="Leese F."/>
            <person name="Lindquist E."/>
            <person name="Lobanov A."/>
            <person name="Lomsadze A."/>
            <person name="Malik S.B."/>
            <person name="Marsh M.E."/>
            <person name="Mackinder L."/>
            <person name="Mock T."/>
            <person name="Mueller-Roeber B."/>
            <person name="Pagarete A."/>
            <person name="Parker M."/>
            <person name="Probert I."/>
            <person name="Quesneville H."/>
            <person name="Raines C."/>
            <person name="Rensing S.A."/>
            <person name="Riano-Pachon D.M."/>
            <person name="Richier S."/>
            <person name="Rokitta S."/>
            <person name="Shiraiwa Y."/>
            <person name="Soanes D.M."/>
            <person name="van der Giezen M."/>
            <person name="Wahlund T.M."/>
            <person name="Williams B."/>
            <person name="Wilson W."/>
            <person name="Wolfe G."/>
            <person name="Wurch L.L."/>
        </authorList>
    </citation>
    <scope>NUCLEOTIDE SEQUENCE</scope>
</reference>